<organism evidence="3 4">
    <name type="scientific">Buddleja alternifolia</name>
    <dbReference type="NCBI Taxonomy" id="168488"/>
    <lineage>
        <taxon>Eukaryota</taxon>
        <taxon>Viridiplantae</taxon>
        <taxon>Streptophyta</taxon>
        <taxon>Embryophyta</taxon>
        <taxon>Tracheophyta</taxon>
        <taxon>Spermatophyta</taxon>
        <taxon>Magnoliopsida</taxon>
        <taxon>eudicotyledons</taxon>
        <taxon>Gunneridae</taxon>
        <taxon>Pentapetalae</taxon>
        <taxon>asterids</taxon>
        <taxon>lamiids</taxon>
        <taxon>Lamiales</taxon>
        <taxon>Scrophulariaceae</taxon>
        <taxon>Buddlejeae</taxon>
        <taxon>Buddleja</taxon>
    </lineage>
</organism>
<evidence type="ECO:0000256" key="1">
    <source>
        <dbReference type="SAM" id="MobiDB-lite"/>
    </source>
</evidence>
<feature type="compositionally biased region" description="Gly residues" evidence="1">
    <location>
        <begin position="125"/>
        <end position="135"/>
    </location>
</feature>
<evidence type="ECO:0000313" key="4">
    <source>
        <dbReference type="Proteomes" id="UP000826271"/>
    </source>
</evidence>
<sequence length="145" mass="15961">MRKYMNLAPKYYGPYSIIQQIGNVAYKLLLPSTNKIHPLLHASLLKKKIGRLHSATIQPPTINNEGQIQVFPVAGLDRRIVPHNNIVATQVLVHWVNSTPKQATWEDLTSLRSRFSTFDPSGQGSIEGGGGGEGGMSCPMELVQK</sequence>
<dbReference type="EMBL" id="WHWC01000004">
    <property type="protein sequence ID" value="KAG8383601.1"/>
    <property type="molecule type" value="Genomic_DNA"/>
</dbReference>
<proteinExistence type="predicted"/>
<dbReference type="InterPro" id="IPR056924">
    <property type="entry name" value="SH3_Tf2-1"/>
</dbReference>
<evidence type="ECO:0000259" key="2">
    <source>
        <dbReference type="Pfam" id="PF24626"/>
    </source>
</evidence>
<dbReference type="PANTHER" id="PTHR46148">
    <property type="entry name" value="CHROMO DOMAIN-CONTAINING PROTEIN"/>
    <property type="match status" value="1"/>
</dbReference>
<dbReference type="PANTHER" id="PTHR46148:SF52">
    <property type="entry name" value="OS04G0603800 PROTEIN"/>
    <property type="match status" value="1"/>
</dbReference>
<feature type="domain" description="Tf2-1-like SH3-like" evidence="2">
    <location>
        <begin position="2"/>
        <end position="48"/>
    </location>
</feature>
<feature type="region of interest" description="Disordered" evidence="1">
    <location>
        <begin position="119"/>
        <end position="145"/>
    </location>
</feature>
<keyword evidence="4" id="KW-1185">Reference proteome</keyword>
<dbReference type="InterPro" id="IPR016197">
    <property type="entry name" value="Chromo-like_dom_sf"/>
</dbReference>
<dbReference type="AlphaFoldDB" id="A0AAV6XKV9"/>
<dbReference type="Pfam" id="PF24626">
    <property type="entry name" value="SH3_Tf2-1"/>
    <property type="match status" value="1"/>
</dbReference>
<name>A0AAV6XKV9_9LAMI</name>
<gene>
    <name evidence="3" type="ORF">BUALT_Bualt04G0030900</name>
</gene>
<evidence type="ECO:0000313" key="3">
    <source>
        <dbReference type="EMBL" id="KAG8383601.1"/>
    </source>
</evidence>
<accession>A0AAV6XKV9</accession>
<protein>
    <recommendedName>
        <fullName evidence="2">Tf2-1-like SH3-like domain-containing protein</fullName>
    </recommendedName>
</protein>
<dbReference type="Proteomes" id="UP000826271">
    <property type="component" value="Unassembled WGS sequence"/>
</dbReference>
<dbReference type="SUPFAM" id="SSF54160">
    <property type="entry name" value="Chromo domain-like"/>
    <property type="match status" value="1"/>
</dbReference>
<reference evidence="3" key="1">
    <citation type="submission" date="2019-10" db="EMBL/GenBank/DDBJ databases">
        <authorList>
            <person name="Zhang R."/>
            <person name="Pan Y."/>
            <person name="Wang J."/>
            <person name="Ma R."/>
            <person name="Yu S."/>
        </authorList>
    </citation>
    <scope>NUCLEOTIDE SEQUENCE</scope>
    <source>
        <strain evidence="3">LA-IB0</strain>
        <tissue evidence="3">Leaf</tissue>
    </source>
</reference>
<comment type="caution">
    <text evidence="3">The sequence shown here is derived from an EMBL/GenBank/DDBJ whole genome shotgun (WGS) entry which is preliminary data.</text>
</comment>